<dbReference type="VEuPathDB" id="FungiDB:MELLADRAFT_114628"/>
<reference evidence="2" key="1">
    <citation type="journal article" date="2011" name="Proc. Natl. Acad. Sci. U.S.A.">
        <title>Obligate biotrophy features unraveled by the genomic analysis of rust fungi.</title>
        <authorList>
            <person name="Duplessis S."/>
            <person name="Cuomo C.A."/>
            <person name="Lin Y.-C."/>
            <person name="Aerts A."/>
            <person name="Tisserant E."/>
            <person name="Veneault-Fourrey C."/>
            <person name="Joly D.L."/>
            <person name="Hacquard S."/>
            <person name="Amselem J."/>
            <person name="Cantarel B.L."/>
            <person name="Chiu R."/>
            <person name="Coutinho P.M."/>
            <person name="Feau N."/>
            <person name="Field M."/>
            <person name="Frey P."/>
            <person name="Gelhaye E."/>
            <person name="Goldberg J."/>
            <person name="Grabherr M.G."/>
            <person name="Kodira C.D."/>
            <person name="Kohler A."/>
            <person name="Kuees U."/>
            <person name="Lindquist E.A."/>
            <person name="Lucas S.M."/>
            <person name="Mago R."/>
            <person name="Mauceli E."/>
            <person name="Morin E."/>
            <person name="Murat C."/>
            <person name="Pangilinan J.L."/>
            <person name="Park R."/>
            <person name="Pearson M."/>
            <person name="Quesneville H."/>
            <person name="Rouhier N."/>
            <person name="Sakthikumar S."/>
            <person name="Salamov A.A."/>
            <person name="Schmutz J."/>
            <person name="Selles B."/>
            <person name="Shapiro H."/>
            <person name="Tanguay P."/>
            <person name="Tuskan G.A."/>
            <person name="Henrissat B."/>
            <person name="Van de Peer Y."/>
            <person name="Rouze P."/>
            <person name="Ellis J.G."/>
            <person name="Dodds P.N."/>
            <person name="Schein J.E."/>
            <person name="Zhong S."/>
            <person name="Hamelin R.C."/>
            <person name="Grigoriev I.V."/>
            <person name="Szabo L.J."/>
            <person name="Martin F."/>
        </authorList>
    </citation>
    <scope>NUCLEOTIDE SEQUENCE [LARGE SCALE GENOMIC DNA]</scope>
    <source>
        <strain evidence="2">98AG31 / pathotype 3-4-7</strain>
    </source>
</reference>
<dbReference type="KEGG" id="mlr:MELLADRAFT_114628"/>
<organism evidence="2">
    <name type="scientific">Melampsora larici-populina (strain 98AG31 / pathotype 3-4-7)</name>
    <name type="common">Poplar leaf rust fungus</name>
    <dbReference type="NCBI Taxonomy" id="747676"/>
    <lineage>
        <taxon>Eukaryota</taxon>
        <taxon>Fungi</taxon>
        <taxon>Dikarya</taxon>
        <taxon>Basidiomycota</taxon>
        <taxon>Pucciniomycotina</taxon>
        <taxon>Pucciniomycetes</taxon>
        <taxon>Pucciniales</taxon>
        <taxon>Melampsoraceae</taxon>
        <taxon>Melampsora</taxon>
    </lineage>
</organism>
<gene>
    <name evidence="1" type="ORF">MELLADRAFT_114628</name>
</gene>
<evidence type="ECO:0000313" key="1">
    <source>
        <dbReference type="EMBL" id="EGF97057.1"/>
    </source>
</evidence>
<evidence type="ECO:0000313" key="2">
    <source>
        <dbReference type="Proteomes" id="UP000001072"/>
    </source>
</evidence>
<dbReference type="InParanoid" id="F4SE69"/>
<dbReference type="Proteomes" id="UP000001072">
    <property type="component" value="Unassembled WGS sequence"/>
</dbReference>
<protein>
    <submittedName>
        <fullName evidence="1">Uncharacterized protein</fullName>
    </submittedName>
</protein>
<keyword evidence="2" id="KW-1185">Reference proteome</keyword>
<dbReference type="AlphaFoldDB" id="F4SE69"/>
<dbReference type="EMBL" id="GL883358">
    <property type="protein sequence ID" value="EGF97057.1"/>
    <property type="molecule type" value="Genomic_DNA"/>
</dbReference>
<dbReference type="GeneID" id="18925413"/>
<dbReference type="HOGENOM" id="CLU_694603_0_0_1"/>
<accession>F4SE69</accession>
<proteinExistence type="predicted"/>
<dbReference type="RefSeq" id="XP_007419672.1">
    <property type="nucleotide sequence ID" value="XM_007419610.1"/>
</dbReference>
<name>F4SE69_MELLP</name>
<sequence length="419" mass="46489">MPSSVQLAMQARGRPASSLMAMRQSASPNRPLCSGTTRAGTLFEFKMTAFKSHYISIADQHRGVRPTSACQQTGPTSVRIDLANLTLQEFKDTVADLAKGFHLGCRVLFKEADMKGTIDYFGWVSNNSSFPKGCQQNISKDVDFERFKVVVSESRGKPMGVTATMVDENAKPRKNRAVQNADSFDRLMLADNPGANPDRARELALNLINLQADITEIRTALQTRYGNSGHAGHREGMTCYDSERPKYMMKLTYPMLDVWAELIAAGKSNVTLFRPPVGLPGFEWVLKSGKPIGIPADSLTSPSIVPARSQSISPAPRPYPAFEKYLEHCRIPANDNTTRSILKKLEIFEFDEFFSEENSIDFLKSQGIAHGPAQVANQIKSKQQITVTSLVVYTSKESGIKLNEITIKIKLNEMKWNSN</sequence>